<feature type="transmembrane region" description="Helical" evidence="3">
    <location>
        <begin position="391"/>
        <end position="410"/>
    </location>
</feature>
<sequence length="449" mass="49256">MDDNNNRLKNAAEEGDTEKLCAVIRNNPRILDLIDEIPFVDTPLHIAASSSDHERTESSHEKSDDSSHGRAKFSIEVAILKPSFARKLNPDGKGGRTPLHVASEIAPPQLLAELLYVCPSSIEDVTAEWQTAVHVAVEAKKSESFAVLTGWLLGVDRKNILQWKDTDGNTVLHVATLTNQIEVVKRLLKYMADDAENLKGETALAIHDKDKGPHLSEEIGRAIRAAAMKRKHPLFHPKYLLLRVVTPTCSVRLGKYLSGDIPGRAKCNSLVLGAASEKSREVFIVIAILVATTTYQGILSPPRGFWQEGSSNSNITMTHITSTSTAYSAGQMVMNGTSLSPYISGNSMAFVLSVCLIIACMPADLLIGSYGNALASILPPRYSFLSATVRIRIAVASFLAFGILFTRLGLQAYSAYHLRLDLTETERRWELVGFDEDVDRQSNVQHAHQ</sequence>
<dbReference type="InterPro" id="IPR002110">
    <property type="entry name" value="Ankyrin_rpt"/>
</dbReference>
<feature type="transmembrane region" description="Helical" evidence="3">
    <location>
        <begin position="349"/>
        <end position="371"/>
    </location>
</feature>
<gene>
    <name evidence="6" type="primary">LOC116206681</name>
</gene>
<dbReference type="SUPFAM" id="SSF48403">
    <property type="entry name" value="Ankyrin repeat"/>
    <property type="match status" value="1"/>
</dbReference>
<evidence type="ECO:0000313" key="5">
    <source>
        <dbReference type="Proteomes" id="UP000515151"/>
    </source>
</evidence>
<dbReference type="Pfam" id="PF13962">
    <property type="entry name" value="PGG"/>
    <property type="match status" value="1"/>
</dbReference>
<accession>A0A6P8DLR2</accession>
<reference evidence="5" key="1">
    <citation type="journal article" date="2020" name="Plant Biotechnol. J.">
        <title>The pomegranate (Punica granatum L.) draft genome dissects genetic divergence between soft- and hard-seeded cultivars.</title>
        <authorList>
            <person name="Luo X."/>
            <person name="Li H."/>
            <person name="Wu Z."/>
            <person name="Yao W."/>
            <person name="Zhao P."/>
            <person name="Cao D."/>
            <person name="Yu H."/>
            <person name="Li K."/>
            <person name="Poudel K."/>
            <person name="Zhao D."/>
            <person name="Zhang F."/>
            <person name="Xia X."/>
            <person name="Chen L."/>
            <person name="Wang Q."/>
            <person name="Jing D."/>
            <person name="Cao S."/>
        </authorList>
    </citation>
    <scope>NUCLEOTIDE SEQUENCE [LARGE SCALE GENOMIC DNA]</scope>
    <source>
        <strain evidence="5">cv. Tunisia</strain>
    </source>
</reference>
<dbReference type="AlphaFoldDB" id="A0A6P8DLR2"/>
<keyword evidence="3" id="KW-1133">Transmembrane helix</keyword>
<dbReference type="PANTHER" id="PTHR24128:SF24">
    <property type="entry name" value="ANKYRIN REPEAT PROTEIN"/>
    <property type="match status" value="1"/>
</dbReference>
<keyword evidence="1" id="KW-0040">ANK repeat</keyword>
<keyword evidence="3" id="KW-0472">Membrane</keyword>
<dbReference type="SMART" id="SM00248">
    <property type="entry name" value="ANK"/>
    <property type="match status" value="3"/>
</dbReference>
<evidence type="ECO:0000256" key="2">
    <source>
        <dbReference type="SAM" id="MobiDB-lite"/>
    </source>
</evidence>
<dbReference type="Proteomes" id="UP000515151">
    <property type="component" value="Chromosome 1"/>
</dbReference>
<evidence type="ECO:0000256" key="1">
    <source>
        <dbReference type="PROSITE-ProRule" id="PRU00023"/>
    </source>
</evidence>
<name>A0A6P8DLR2_PUNGR</name>
<protein>
    <submittedName>
        <fullName evidence="6">Ankyrin repeat-containing protein BDA1-like</fullName>
    </submittedName>
</protein>
<feature type="compositionally biased region" description="Basic and acidic residues" evidence="2">
    <location>
        <begin position="51"/>
        <end position="68"/>
    </location>
</feature>
<reference evidence="6" key="2">
    <citation type="submission" date="2025-08" db="UniProtKB">
        <authorList>
            <consortium name="RefSeq"/>
        </authorList>
    </citation>
    <scope>IDENTIFICATION</scope>
    <source>
        <tissue evidence="6">Leaf</tissue>
    </source>
</reference>
<evidence type="ECO:0000259" key="4">
    <source>
        <dbReference type="Pfam" id="PF13962"/>
    </source>
</evidence>
<dbReference type="PANTHER" id="PTHR24128">
    <property type="entry name" value="HOMEOBOX PROTEIN WARIAI"/>
    <property type="match status" value="1"/>
</dbReference>
<dbReference type="InterPro" id="IPR026961">
    <property type="entry name" value="PGG_dom"/>
</dbReference>
<dbReference type="Pfam" id="PF00023">
    <property type="entry name" value="Ank"/>
    <property type="match status" value="1"/>
</dbReference>
<dbReference type="InterPro" id="IPR036770">
    <property type="entry name" value="Ankyrin_rpt-contain_sf"/>
</dbReference>
<keyword evidence="3" id="KW-0812">Transmembrane</keyword>
<keyword evidence="5" id="KW-1185">Reference proteome</keyword>
<proteinExistence type="predicted"/>
<dbReference type="PROSITE" id="PS50297">
    <property type="entry name" value="ANK_REP_REGION"/>
    <property type="match status" value="1"/>
</dbReference>
<dbReference type="Gene3D" id="1.25.40.20">
    <property type="entry name" value="Ankyrin repeat-containing domain"/>
    <property type="match status" value="1"/>
</dbReference>
<organism evidence="5 6">
    <name type="scientific">Punica granatum</name>
    <name type="common">Pomegranate</name>
    <dbReference type="NCBI Taxonomy" id="22663"/>
    <lineage>
        <taxon>Eukaryota</taxon>
        <taxon>Viridiplantae</taxon>
        <taxon>Streptophyta</taxon>
        <taxon>Embryophyta</taxon>
        <taxon>Tracheophyta</taxon>
        <taxon>Spermatophyta</taxon>
        <taxon>Magnoliopsida</taxon>
        <taxon>eudicotyledons</taxon>
        <taxon>Gunneridae</taxon>
        <taxon>Pentapetalae</taxon>
        <taxon>rosids</taxon>
        <taxon>malvids</taxon>
        <taxon>Myrtales</taxon>
        <taxon>Lythraceae</taxon>
        <taxon>Punica</taxon>
    </lineage>
</organism>
<dbReference type="RefSeq" id="XP_031395339.1">
    <property type="nucleotide sequence ID" value="XM_031539479.1"/>
</dbReference>
<evidence type="ECO:0000256" key="3">
    <source>
        <dbReference type="SAM" id="Phobius"/>
    </source>
</evidence>
<dbReference type="PROSITE" id="PS50088">
    <property type="entry name" value="ANK_REPEAT"/>
    <property type="match status" value="1"/>
</dbReference>
<feature type="domain" description="PGG" evidence="4">
    <location>
        <begin position="277"/>
        <end position="363"/>
    </location>
</feature>
<feature type="region of interest" description="Disordered" evidence="2">
    <location>
        <begin position="48"/>
        <end position="69"/>
    </location>
</feature>
<feature type="repeat" description="ANK" evidence="1">
    <location>
        <begin position="167"/>
        <end position="193"/>
    </location>
</feature>
<dbReference type="GeneID" id="116206681"/>
<evidence type="ECO:0000313" key="6">
    <source>
        <dbReference type="RefSeq" id="XP_031395339.1"/>
    </source>
</evidence>
<dbReference type="OrthoDB" id="674805at2759"/>